<evidence type="ECO:0000313" key="3">
    <source>
        <dbReference type="Proteomes" id="UP000315440"/>
    </source>
</evidence>
<name>A0A5C5ZJQ0_9BACT</name>
<dbReference type="AlphaFoldDB" id="A0A5C5ZJQ0"/>
<gene>
    <name evidence="2" type="ORF">Mal64_29950</name>
</gene>
<evidence type="ECO:0000256" key="1">
    <source>
        <dbReference type="SAM" id="MobiDB-lite"/>
    </source>
</evidence>
<reference evidence="2 3" key="1">
    <citation type="submission" date="2019-02" db="EMBL/GenBank/DDBJ databases">
        <title>Deep-cultivation of Planctomycetes and their phenomic and genomic characterization uncovers novel biology.</title>
        <authorList>
            <person name="Wiegand S."/>
            <person name="Jogler M."/>
            <person name="Boedeker C."/>
            <person name="Pinto D."/>
            <person name="Vollmers J."/>
            <person name="Rivas-Marin E."/>
            <person name="Kohn T."/>
            <person name="Peeters S.H."/>
            <person name="Heuer A."/>
            <person name="Rast P."/>
            <person name="Oberbeckmann S."/>
            <person name="Bunk B."/>
            <person name="Jeske O."/>
            <person name="Meyerdierks A."/>
            <person name="Storesund J.E."/>
            <person name="Kallscheuer N."/>
            <person name="Luecker S."/>
            <person name="Lage O.M."/>
            <person name="Pohl T."/>
            <person name="Merkel B.J."/>
            <person name="Hornburger P."/>
            <person name="Mueller R.-W."/>
            <person name="Bruemmer F."/>
            <person name="Labrenz M."/>
            <person name="Spormann A.M."/>
            <person name="Op Den Camp H."/>
            <person name="Overmann J."/>
            <person name="Amann R."/>
            <person name="Jetten M.S.M."/>
            <person name="Mascher T."/>
            <person name="Medema M.H."/>
            <person name="Devos D.P."/>
            <person name="Kaster A.-K."/>
            <person name="Ovreas L."/>
            <person name="Rohde M."/>
            <person name="Galperin M.Y."/>
            <person name="Jogler C."/>
        </authorList>
    </citation>
    <scope>NUCLEOTIDE SEQUENCE [LARGE SCALE GENOMIC DNA]</scope>
    <source>
        <strain evidence="2 3">Mal64</strain>
    </source>
</reference>
<sequence length="424" mass="46269">MRGPSAPVAIHWVSPVDAVRAYRRVSADFAPPRAEPTWLPAGFLAALFLLTGTLSALGETTAQPTWRSARSTTAAATTKPVGRYDDYVRPAAYGEEASGPRQSGPHESGPHVSGPKYRVAGRMSTHSGGSYRLAQETGDDLERRLGEALERPFGVDEPESIPDPFEQDASRVDESEYPAYDPAEPTFESLPESPDPFEEPTFDEDPVNEKPVNEEPAYEEPSDQGSVYQTLPFDSGPTPRNEPMTPVDPPAAFPRGAEPLDDGSPSAQAMRNCYEDLAELKANRLSDMSLFIGVEGVAGEDFPYECSVDDGSVYSPRSWEGVTYMWKASALCHKPLYFEQLQLERYGHSWGPYVQPIVSGVHFFGTLPVLPYKMGLTPPSECMYTLGYYRPGSCAPYMVHAVPFTWRAVAFEAAGAAAVIGVLP</sequence>
<feature type="region of interest" description="Disordered" evidence="1">
    <location>
        <begin position="151"/>
        <end position="268"/>
    </location>
</feature>
<evidence type="ECO:0000313" key="2">
    <source>
        <dbReference type="EMBL" id="TWT87456.1"/>
    </source>
</evidence>
<dbReference type="Proteomes" id="UP000315440">
    <property type="component" value="Unassembled WGS sequence"/>
</dbReference>
<dbReference type="EMBL" id="SJPQ01000003">
    <property type="protein sequence ID" value="TWT87456.1"/>
    <property type="molecule type" value="Genomic_DNA"/>
</dbReference>
<feature type="compositionally biased region" description="Acidic residues" evidence="1">
    <location>
        <begin position="195"/>
        <end position="206"/>
    </location>
</feature>
<comment type="caution">
    <text evidence="2">The sequence shown here is derived from an EMBL/GenBank/DDBJ whole genome shotgun (WGS) entry which is preliminary data.</text>
</comment>
<accession>A0A5C5ZJQ0</accession>
<protein>
    <submittedName>
        <fullName evidence="2">Uncharacterized protein</fullName>
    </submittedName>
</protein>
<organism evidence="2 3">
    <name type="scientific">Pseudobythopirellula maris</name>
    <dbReference type="NCBI Taxonomy" id="2527991"/>
    <lineage>
        <taxon>Bacteria</taxon>
        <taxon>Pseudomonadati</taxon>
        <taxon>Planctomycetota</taxon>
        <taxon>Planctomycetia</taxon>
        <taxon>Pirellulales</taxon>
        <taxon>Lacipirellulaceae</taxon>
        <taxon>Pseudobythopirellula</taxon>
    </lineage>
</organism>
<feature type="region of interest" description="Disordered" evidence="1">
    <location>
        <begin position="94"/>
        <end position="137"/>
    </location>
</feature>
<keyword evidence="3" id="KW-1185">Reference proteome</keyword>
<proteinExistence type="predicted"/>